<dbReference type="PANTHER" id="PTHR46201">
    <property type="entry name" value="PHD FINGER PROTEIN MALE MEIOCYTE DEATH 1-RELATED"/>
    <property type="match status" value="1"/>
</dbReference>
<evidence type="ECO:0000259" key="8">
    <source>
        <dbReference type="SMART" id="SM00249"/>
    </source>
</evidence>
<dbReference type="InterPro" id="IPR058054">
    <property type="entry name" value="Znf_MS1-like"/>
</dbReference>
<dbReference type="SUPFAM" id="SSF57903">
    <property type="entry name" value="FYVE/PHD zinc finger"/>
    <property type="match status" value="1"/>
</dbReference>
<feature type="compositionally biased region" description="Polar residues" evidence="6">
    <location>
        <begin position="369"/>
        <end position="391"/>
    </location>
</feature>
<dbReference type="InterPro" id="IPR013083">
    <property type="entry name" value="Znf_RING/FYVE/PHD"/>
</dbReference>
<dbReference type="AlphaFoldDB" id="A0A978VJJ4"/>
<dbReference type="CDD" id="cd15556">
    <property type="entry name" value="PHD_MMD1_like"/>
    <property type="match status" value="1"/>
</dbReference>
<sequence>MRKISRIKALDRKQQEQEGDKVPEQQCHRLHHRSQSLTLAGREKGSPSFLGSNHLPILIARLAQRELSETTFGSFFKNALPKKITVCRACRFGVLFLFTRVEALLSLFTPLKRTSSTPKDLTAIIADALVRFLGILSLFLLIQSESDCSLLQFSEMGLFFFFFFFVRFVGWSNHFVSKRKYHLVIPTDTLWNKPLDDGVFDIQTHLLHGLIHANGFGHLVCINGIEAGSKYLCGREIMDLWDRICTNLQARKITVEDTSKKRSMDIRLLYGVAYGHPWFGRWGYKFYHGSFGVKDHHYNRALEILSSLKLDKIIEDFVETEQFKEIKKIIRHYRDLSETQLITMRDMLKFMLTIKSSTPTQKKTIVANSLPQFPNSPKHSLTRSSLQNKTSLAAKEKPPLKHRKFSSVMANMDSRWPQRRLEFAAEVIVSALKEKKERNFGRGGGMTRQDVRDAARLHIGDTGLLDYVLKSLNNVVVGNHIVRRAVNPMTRILEFTIHDLNVVGSEPELPALNPKPRLLPSSPSSSSSTGLIPGLDVYNDVVFLYRHVLLGYPESELVDSASQAILDTKHFVKEWPLKDEEEDQRLTFVCRFKESEFKRESPHGEIVVVPLHTTVGELKTAAEVALNDTYCVTESFKVSEIVGLEEVEDAELLFGTLESGVEISVRGSGVDLETQLRYQSGSDTWMVRCECGARDDDGERMVACDICEVWQHTRCCGIGDEETVPPLFVCSACCGTLAPQRSDTAGFGFECGGDLLLSTPATGCGVALGY</sequence>
<keyword evidence="7" id="KW-0472">Membrane</keyword>
<dbReference type="SMART" id="SM00249">
    <property type="entry name" value="PHD"/>
    <property type="match status" value="1"/>
</dbReference>
<comment type="caution">
    <text evidence="9">The sequence shown here is derived from an EMBL/GenBank/DDBJ whole genome shotgun (WGS) entry which is preliminary data.</text>
</comment>
<dbReference type="PROSITE" id="PS01359">
    <property type="entry name" value="ZF_PHD_1"/>
    <property type="match status" value="1"/>
</dbReference>
<dbReference type="Pfam" id="PF25565">
    <property type="entry name" value="Ubiquitin_At1g33420"/>
    <property type="match status" value="1"/>
</dbReference>
<dbReference type="InterPro" id="IPR019786">
    <property type="entry name" value="Zinc_finger_PHD-type_CS"/>
</dbReference>
<dbReference type="PANTHER" id="PTHR46201:SF9">
    <property type="entry name" value="PHD FINGER PROTEIN MALE MEIOCYTE DEATH 1"/>
    <property type="match status" value="1"/>
</dbReference>
<evidence type="ECO:0000256" key="3">
    <source>
        <dbReference type="ARBA" id="ARBA00022833"/>
    </source>
</evidence>
<feature type="transmembrane region" description="Helical" evidence="7">
    <location>
        <begin position="121"/>
        <end position="141"/>
    </location>
</feature>
<feature type="transmembrane region" description="Helical" evidence="7">
    <location>
        <begin position="153"/>
        <end position="171"/>
    </location>
</feature>
<name>A0A978VJJ4_ZIZJJ</name>
<evidence type="ECO:0000313" key="10">
    <source>
        <dbReference type="Proteomes" id="UP000813462"/>
    </source>
</evidence>
<proteinExistence type="predicted"/>
<keyword evidence="7" id="KW-1133">Transmembrane helix</keyword>
<evidence type="ECO:0000256" key="5">
    <source>
        <dbReference type="ARBA" id="ARBA00023163"/>
    </source>
</evidence>
<keyword evidence="7" id="KW-0812">Transmembrane</keyword>
<evidence type="ECO:0000256" key="4">
    <source>
        <dbReference type="ARBA" id="ARBA00023015"/>
    </source>
</evidence>
<organism evidence="9 10">
    <name type="scientific">Ziziphus jujuba var. spinosa</name>
    <dbReference type="NCBI Taxonomy" id="714518"/>
    <lineage>
        <taxon>Eukaryota</taxon>
        <taxon>Viridiplantae</taxon>
        <taxon>Streptophyta</taxon>
        <taxon>Embryophyta</taxon>
        <taxon>Tracheophyta</taxon>
        <taxon>Spermatophyta</taxon>
        <taxon>Magnoliopsida</taxon>
        <taxon>eudicotyledons</taxon>
        <taxon>Gunneridae</taxon>
        <taxon>Pentapetalae</taxon>
        <taxon>rosids</taxon>
        <taxon>fabids</taxon>
        <taxon>Rosales</taxon>
        <taxon>Rhamnaceae</taxon>
        <taxon>Paliureae</taxon>
        <taxon>Ziziphus</taxon>
    </lineage>
</organism>
<dbReference type="InterPro" id="IPR001965">
    <property type="entry name" value="Znf_PHD"/>
</dbReference>
<dbReference type="Pfam" id="PF25874">
    <property type="entry name" value="WHD_plant_repro"/>
    <property type="match status" value="1"/>
</dbReference>
<dbReference type="Gene3D" id="3.30.40.10">
    <property type="entry name" value="Zinc/RING finger domain, C3HC4 (zinc finger)"/>
    <property type="match status" value="1"/>
</dbReference>
<dbReference type="InterPro" id="IPR057765">
    <property type="entry name" value="MS1-like_ubiquitin"/>
</dbReference>
<feature type="transmembrane region" description="Helical" evidence="7">
    <location>
        <begin position="92"/>
        <end position="109"/>
    </location>
</feature>
<evidence type="ECO:0000256" key="7">
    <source>
        <dbReference type="SAM" id="Phobius"/>
    </source>
</evidence>
<dbReference type="InterPro" id="IPR019787">
    <property type="entry name" value="Znf_PHD-finger"/>
</dbReference>
<protein>
    <recommendedName>
        <fullName evidence="8">Zinc finger PHD-type domain-containing protein</fullName>
    </recommendedName>
</protein>
<gene>
    <name evidence="9" type="ORF">FEM48_Zijuj04G0112100</name>
</gene>
<evidence type="ECO:0000256" key="2">
    <source>
        <dbReference type="ARBA" id="ARBA00022771"/>
    </source>
</evidence>
<dbReference type="Proteomes" id="UP000813462">
    <property type="component" value="Unassembled WGS sequence"/>
</dbReference>
<dbReference type="InterPro" id="IPR011011">
    <property type="entry name" value="Znf_FYVE_PHD"/>
</dbReference>
<dbReference type="Pfam" id="PF00628">
    <property type="entry name" value="PHD"/>
    <property type="match status" value="1"/>
</dbReference>
<keyword evidence="1" id="KW-0479">Metal-binding</keyword>
<accession>A0A978VJJ4</accession>
<feature type="region of interest" description="Disordered" evidence="6">
    <location>
        <begin position="369"/>
        <end position="398"/>
    </location>
</feature>
<keyword evidence="3" id="KW-0862">Zinc</keyword>
<evidence type="ECO:0000313" key="9">
    <source>
        <dbReference type="EMBL" id="KAH7533263.1"/>
    </source>
</evidence>
<reference evidence="9" key="1">
    <citation type="journal article" date="2021" name="Front. Plant Sci.">
        <title>Chromosome-Scale Genome Assembly for Chinese Sour Jujube and Insights Into Its Genome Evolution and Domestication Signature.</title>
        <authorList>
            <person name="Shen L.-Y."/>
            <person name="Luo H."/>
            <person name="Wang X.-L."/>
            <person name="Wang X.-M."/>
            <person name="Qiu X.-J."/>
            <person name="Liu H."/>
            <person name="Zhou S.-S."/>
            <person name="Jia K.-H."/>
            <person name="Nie S."/>
            <person name="Bao Y.-T."/>
            <person name="Zhang R.-G."/>
            <person name="Yun Q.-Z."/>
            <person name="Chai Y.-H."/>
            <person name="Lu J.-Y."/>
            <person name="Li Y."/>
            <person name="Zhao S.-W."/>
            <person name="Mao J.-F."/>
            <person name="Jia S.-G."/>
            <person name="Mao Y.-M."/>
        </authorList>
    </citation>
    <scope>NUCLEOTIDE SEQUENCE</scope>
    <source>
        <strain evidence="9">AT0</strain>
        <tissue evidence="9">Leaf</tissue>
    </source>
</reference>
<evidence type="ECO:0000256" key="1">
    <source>
        <dbReference type="ARBA" id="ARBA00022723"/>
    </source>
</evidence>
<dbReference type="GO" id="GO:0008270">
    <property type="term" value="F:zinc ion binding"/>
    <property type="evidence" value="ECO:0007669"/>
    <property type="project" value="UniProtKB-KW"/>
</dbReference>
<keyword evidence="4" id="KW-0805">Transcription regulation</keyword>
<evidence type="ECO:0000256" key="6">
    <source>
        <dbReference type="SAM" id="MobiDB-lite"/>
    </source>
</evidence>
<dbReference type="EMBL" id="JAEACU010000004">
    <property type="protein sequence ID" value="KAH7533263.1"/>
    <property type="molecule type" value="Genomic_DNA"/>
</dbReference>
<keyword evidence="5" id="KW-0804">Transcription</keyword>
<feature type="domain" description="Zinc finger PHD-type" evidence="8">
    <location>
        <begin position="688"/>
        <end position="734"/>
    </location>
</feature>
<keyword evidence="2" id="KW-0863">Zinc-finger</keyword>
<dbReference type="InterPro" id="IPR059080">
    <property type="entry name" value="WHD_PTC1"/>
</dbReference>